<protein>
    <submittedName>
        <fullName evidence="1">Uncharacterized protein</fullName>
    </submittedName>
</protein>
<comment type="caution">
    <text evidence="1">The sequence shown here is derived from an EMBL/GenBank/DDBJ whole genome shotgun (WGS) entry which is preliminary data.</text>
</comment>
<dbReference type="InterPro" id="IPR012337">
    <property type="entry name" value="RNaseH-like_sf"/>
</dbReference>
<name>A0AAD6UK96_9AGAR</name>
<reference evidence="1" key="1">
    <citation type="submission" date="2023-03" db="EMBL/GenBank/DDBJ databases">
        <title>Massive genome expansion in bonnet fungi (Mycena s.s.) driven by repeated elements and novel gene families across ecological guilds.</title>
        <authorList>
            <consortium name="Lawrence Berkeley National Laboratory"/>
            <person name="Harder C.B."/>
            <person name="Miyauchi S."/>
            <person name="Viragh M."/>
            <person name="Kuo A."/>
            <person name="Thoen E."/>
            <person name="Andreopoulos B."/>
            <person name="Lu D."/>
            <person name="Skrede I."/>
            <person name="Drula E."/>
            <person name="Henrissat B."/>
            <person name="Morin E."/>
            <person name="Kohler A."/>
            <person name="Barry K."/>
            <person name="LaButti K."/>
            <person name="Morin E."/>
            <person name="Salamov A."/>
            <person name="Lipzen A."/>
            <person name="Mereny Z."/>
            <person name="Hegedus B."/>
            <person name="Baldrian P."/>
            <person name="Stursova M."/>
            <person name="Weitz H."/>
            <person name="Taylor A."/>
            <person name="Grigoriev I.V."/>
            <person name="Nagy L.G."/>
            <person name="Martin F."/>
            <person name="Kauserud H."/>
        </authorList>
    </citation>
    <scope>NUCLEOTIDE SEQUENCE</scope>
    <source>
        <strain evidence="1">9144</strain>
    </source>
</reference>
<dbReference type="Proteomes" id="UP001219525">
    <property type="component" value="Unassembled WGS sequence"/>
</dbReference>
<sequence length="337" mass="38293">MLPASAGLYDKKPVTSALTGPRTLVMRLEGRNVFILQGELMGLISGLILSDPHLLDEDLFSDHLNAVRLIDDSKTAVDQQAKLRCMNGRSYYRWILRLVADNPLRISYTPGHSDEVSIPARLNSEADHYASHAQRFLNDIPTAPIPTFYMDEFTLYTAGDGWIESNTRNFVEKSLIRAAHKRVTADLHLRMALHLYDPKPPPDYSYTLAYSAYSADKLESPMCRVGCDAIEDQHHVFVLCTRYDDLRTKARDDILTRTVNKLDENIEEAQRAGLLKIAKSLFSDDPTVWPLHYSAYYLGHIPKFDHAMPKRVDDEDGKIARKRLAHHFAADWHTASI</sequence>
<organism evidence="1 2">
    <name type="scientific">Mycena pura</name>
    <dbReference type="NCBI Taxonomy" id="153505"/>
    <lineage>
        <taxon>Eukaryota</taxon>
        <taxon>Fungi</taxon>
        <taxon>Dikarya</taxon>
        <taxon>Basidiomycota</taxon>
        <taxon>Agaricomycotina</taxon>
        <taxon>Agaricomycetes</taxon>
        <taxon>Agaricomycetidae</taxon>
        <taxon>Agaricales</taxon>
        <taxon>Marasmiineae</taxon>
        <taxon>Mycenaceae</taxon>
        <taxon>Mycena</taxon>
    </lineage>
</organism>
<evidence type="ECO:0000313" key="1">
    <source>
        <dbReference type="EMBL" id="KAJ7189348.1"/>
    </source>
</evidence>
<gene>
    <name evidence="1" type="ORF">GGX14DRAFT_580784</name>
</gene>
<dbReference type="AlphaFoldDB" id="A0AAD6UK96"/>
<proteinExistence type="predicted"/>
<evidence type="ECO:0000313" key="2">
    <source>
        <dbReference type="Proteomes" id="UP001219525"/>
    </source>
</evidence>
<dbReference type="EMBL" id="JARJCW010000181">
    <property type="protein sequence ID" value="KAJ7189348.1"/>
    <property type="molecule type" value="Genomic_DNA"/>
</dbReference>
<keyword evidence="2" id="KW-1185">Reference proteome</keyword>
<dbReference type="SUPFAM" id="SSF53098">
    <property type="entry name" value="Ribonuclease H-like"/>
    <property type="match status" value="1"/>
</dbReference>
<accession>A0AAD6UK96</accession>